<dbReference type="Gene3D" id="3.10.270.10">
    <property type="entry name" value="Urate Oxidase"/>
    <property type="match status" value="1"/>
</dbReference>
<keyword evidence="7 12" id="KW-0659">Purine metabolism</keyword>
<feature type="binding site" evidence="13">
    <location>
        <position position="65"/>
    </location>
    <ligand>
        <name>urate</name>
        <dbReference type="ChEBI" id="CHEBI:17775"/>
    </ligand>
</feature>
<evidence type="ECO:0000256" key="4">
    <source>
        <dbReference type="ARBA" id="ARBA00009760"/>
    </source>
</evidence>
<dbReference type="Proteomes" id="UP000683360">
    <property type="component" value="Unassembled WGS sequence"/>
</dbReference>
<name>A0A8S3TM68_MYTED</name>
<evidence type="ECO:0000256" key="7">
    <source>
        <dbReference type="ARBA" id="ARBA00022631"/>
    </source>
</evidence>
<evidence type="ECO:0000256" key="14">
    <source>
        <dbReference type="RuleBase" id="RU004455"/>
    </source>
</evidence>
<sequence>MFKQLRTNKVRTFPADQERADIQIHKQNIRDFQLSLTNKIEVSTQLTLNNTKDYIHGDNSDIIATDSQKNTVYVLARQHGIETIEKFALTISDHFLRKYCHVTNTQIYIEEAPWKRISVDGQEHVHAFFFSKEAIRRCEVTQERGEKPLLRSGLKEMRIMKTTQSAFRKFVDDEFRTLPDADDRLFCTVVDSWWWYNSVNGVDFTKVWEGIKGIVLDTFAGPATTGVFSPSVQNTLHLTVRNVLSKIPQVEKMEITLPNVHYFGMDYNKFTKINLKDYKNEVYMPTDKPSGNISARIQRSRLSKL</sequence>
<dbReference type="GO" id="GO:0005777">
    <property type="term" value="C:peroxisome"/>
    <property type="evidence" value="ECO:0007669"/>
    <property type="project" value="UniProtKB-SubCell"/>
</dbReference>
<evidence type="ECO:0000256" key="1">
    <source>
        <dbReference type="ARBA" id="ARBA00003860"/>
    </source>
</evidence>
<evidence type="ECO:0000256" key="6">
    <source>
        <dbReference type="ARBA" id="ARBA00017098"/>
    </source>
</evidence>
<dbReference type="EMBL" id="CAJPWZ010002145">
    <property type="protein sequence ID" value="CAG2231435.1"/>
    <property type="molecule type" value="Genomic_DNA"/>
</dbReference>
<feature type="binding site" evidence="13">
    <location>
        <position position="233"/>
    </location>
    <ligand>
        <name>5-hydroxyisourate</name>
        <dbReference type="ChEBI" id="CHEBI:18072"/>
    </ligand>
</feature>
<comment type="subcellular location">
    <subcellularLocation>
        <location evidence="2 12">Peroxisome</location>
    </subcellularLocation>
</comment>
<comment type="similarity">
    <text evidence="4 12 14">Belongs to the uricase family.</text>
</comment>
<gene>
    <name evidence="15" type="ORF">MEDL_44224</name>
</gene>
<feature type="binding site" evidence="13">
    <location>
        <position position="184"/>
    </location>
    <ligand>
        <name>5-hydroxyisourate</name>
        <dbReference type="ChEBI" id="CHEBI:18072"/>
    </ligand>
</feature>
<dbReference type="InterPro" id="IPR002042">
    <property type="entry name" value="Uricase"/>
</dbReference>
<dbReference type="PANTHER" id="PTHR42874:SF1">
    <property type="entry name" value="URICASE"/>
    <property type="match status" value="1"/>
</dbReference>
<feature type="binding site" evidence="13">
    <location>
        <position position="167"/>
    </location>
    <ligand>
        <name>5-hydroxyisourate</name>
        <dbReference type="ChEBI" id="CHEBI:18072"/>
    </ligand>
</feature>
<proteinExistence type="inferred from homology"/>
<feature type="binding site" evidence="13">
    <location>
        <position position="66"/>
    </location>
    <ligand>
        <name>5-hydroxyisourate</name>
        <dbReference type="ChEBI" id="CHEBI:18072"/>
    </ligand>
</feature>
<protein>
    <recommendedName>
        <fullName evidence="6 12">Uricase</fullName>
        <ecNumber evidence="5 12">1.7.3.3</ecNumber>
    </recommendedName>
    <alternativeName>
        <fullName evidence="10 12">Urate oxidase</fullName>
    </alternativeName>
</protein>
<evidence type="ECO:0000256" key="13">
    <source>
        <dbReference type="PIRSR" id="PIRSR000241-2"/>
    </source>
</evidence>
<evidence type="ECO:0000256" key="11">
    <source>
        <dbReference type="ARBA" id="ARBA00048818"/>
    </source>
</evidence>
<organism evidence="15 16">
    <name type="scientific">Mytilus edulis</name>
    <name type="common">Blue mussel</name>
    <dbReference type="NCBI Taxonomy" id="6550"/>
    <lineage>
        <taxon>Eukaryota</taxon>
        <taxon>Metazoa</taxon>
        <taxon>Spiralia</taxon>
        <taxon>Lophotrochozoa</taxon>
        <taxon>Mollusca</taxon>
        <taxon>Bivalvia</taxon>
        <taxon>Autobranchia</taxon>
        <taxon>Pteriomorphia</taxon>
        <taxon>Mytilida</taxon>
        <taxon>Mytiloidea</taxon>
        <taxon>Mytilidae</taxon>
        <taxon>Mytilinae</taxon>
        <taxon>Mytilus</taxon>
    </lineage>
</organism>
<reference evidence="15" key="1">
    <citation type="submission" date="2021-03" db="EMBL/GenBank/DDBJ databases">
        <authorList>
            <person name="Bekaert M."/>
        </authorList>
    </citation>
    <scope>NUCLEOTIDE SEQUENCE</scope>
</reference>
<dbReference type="EC" id="1.7.3.3" evidence="5 12"/>
<comment type="pathway">
    <text evidence="3 12">Purine metabolism; urate degradation; (S)-allantoin from urate: step 1/3.</text>
</comment>
<dbReference type="PIRSF" id="PIRSF000241">
    <property type="entry name" value="Urate_oxidase"/>
    <property type="match status" value="1"/>
</dbReference>
<dbReference type="FunFam" id="3.10.270.10:FF:000001">
    <property type="entry name" value="Uricase"/>
    <property type="match status" value="1"/>
</dbReference>
<evidence type="ECO:0000256" key="9">
    <source>
        <dbReference type="ARBA" id="ARBA00023140"/>
    </source>
</evidence>
<comment type="catalytic activity">
    <reaction evidence="11 12 14">
        <text>urate + O2 + H2O = 5-hydroxyisourate + H2O2</text>
        <dbReference type="Rhea" id="RHEA:21368"/>
        <dbReference type="ChEBI" id="CHEBI:15377"/>
        <dbReference type="ChEBI" id="CHEBI:15379"/>
        <dbReference type="ChEBI" id="CHEBI:16240"/>
        <dbReference type="ChEBI" id="CHEBI:17775"/>
        <dbReference type="ChEBI" id="CHEBI:18072"/>
        <dbReference type="EC" id="1.7.3.3"/>
    </reaction>
</comment>
<dbReference type="OrthoDB" id="9992118at2759"/>
<comment type="caution">
    <text evidence="15">The sequence shown here is derived from an EMBL/GenBank/DDBJ whole genome shotgun (WGS) entry which is preliminary data.</text>
</comment>
<feature type="binding site" evidence="13">
    <location>
        <position position="65"/>
    </location>
    <ligand>
        <name>O2</name>
        <dbReference type="ChEBI" id="CHEBI:15379"/>
    </ligand>
</feature>
<dbReference type="AlphaFoldDB" id="A0A8S3TM68"/>
<evidence type="ECO:0000256" key="2">
    <source>
        <dbReference type="ARBA" id="ARBA00004275"/>
    </source>
</evidence>
<evidence type="ECO:0000256" key="10">
    <source>
        <dbReference type="ARBA" id="ARBA00031317"/>
    </source>
</evidence>
<keyword evidence="16" id="KW-1185">Reference proteome</keyword>
<accession>A0A8S3TM68</accession>
<feature type="binding site" evidence="13">
    <location>
        <position position="184"/>
    </location>
    <ligand>
        <name>urate</name>
        <dbReference type="ChEBI" id="CHEBI:17775"/>
    </ligand>
</feature>
<feature type="binding site" evidence="13">
    <location>
        <position position="259"/>
    </location>
    <ligand>
        <name>urate</name>
        <dbReference type="ChEBI" id="CHEBI:17775"/>
    </ligand>
</feature>
<feature type="binding site" evidence="13">
    <location>
        <position position="233"/>
    </location>
    <ligand>
        <name>urate</name>
        <dbReference type="ChEBI" id="CHEBI:17775"/>
    </ligand>
</feature>
<feature type="binding site" evidence="13">
    <location>
        <position position="232"/>
    </location>
    <ligand>
        <name>urate</name>
        <dbReference type="ChEBI" id="CHEBI:17775"/>
    </ligand>
</feature>
<dbReference type="NCBIfam" id="TIGR03383">
    <property type="entry name" value="urate_oxi"/>
    <property type="match status" value="1"/>
</dbReference>
<keyword evidence="9 12" id="KW-0576">Peroxisome</keyword>
<evidence type="ECO:0000313" key="16">
    <source>
        <dbReference type="Proteomes" id="UP000683360"/>
    </source>
</evidence>
<dbReference type="GO" id="GO:0006145">
    <property type="term" value="P:purine nucleobase catabolic process"/>
    <property type="evidence" value="ECO:0007669"/>
    <property type="project" value="TreeGrafter"/>
</dbReference>
<dbReference type="Pfam" id="PF01014">
    <property type="entry name" value="Uricase"/>
    <property type="match status" value="2"/>
</dbReference>
<feature type="binding site" evidence="13">
    <location>
        <position position="232"/>
    </location>
    <ligand>
        <name>5-hydroxyisourate</name>
        <dbReference type="ChEBI" id="CHEBI:18072"/>
    </ligand>
</feature>
<feature type="binding site" evidence="13">
    <location>
        <position position="259"/>
    </location>
    <ligand>
        <name>O2</name>
        <dbReference type="ChEBI" id="CHEBI:15379"/>
    </ligand>
</feature>
<feature type="binding site" evidence="13">
    <location>
        <position position="167"/>
    </location>
    <ligand>
        <name>urate</name>
        <dbReference type="ChEBI" id="CHEBI:17775"/>
    </ligand>
</feature>
<dbReference type="PRINTS" id="PR00093">
    <property type="entry name" value="URICASE"/>
</dbReference>
<evidence type="ECO:0000313" key="15">
    <source>
        <dbReference type="EMBL" id="CAG2231435.1"/>
    </source>
</evidence>
<dbReference type="GO" id="GO:0004846">
    <property type="term" value="F:urate oxidase activity"/>
    <property type="evidence" value="ECO:0007669"/>
    <property type="project" value="UniProtKB-EC"/>
</dbReference>
<dbReference type="SUPFAM" id="SSF55620">
    <property type="entry name" value="Tetrahydrobiopterin biosynthesis enzymes-like"/>
    <property type="match status" value="2"/>
</dbReference>
<evidence type="ECO:0000256" key="12">
    <source>
        <dbReference type="PIRNR" id="PIRNR000241"/>
    </source>
</evidence>
<feature type="binding site" evidence="13">
    <location>
        <position position="66"/>
    </location>
    <ligand>
        <name>urate</name>
        <dbReference type="ChEBI" id="CHEBI:17775"/>
    </ligand>
</feature>
<keyword evidence="8 12" id="KW-0560">Oxidoreductase</keyword>
<feature type="binding site" evidence="13">
    <location>
        <position position="65"/>
    </location>
    <ligand>
        <name>5-hydroxyisourate</name>
        <dbReference type="ChEBI" id="CHEBI:18072"/>
    </ligand>
</feature>
<evidence type="ECO:0000256" key="5">
    <source>
        <dbReference type="ARBA" id="ARBA00012598"/>
    </source>
</evidence>
<dbReference type="GO" id="GO:0019628">
    <property type="term" value="P:urate catabolic process"/>
    <property type="evidence" value="ECO:0007669"/>
    <property type="project" value="TreeGrafter"/>
</dbReference>
<evidence type="ECO:0000256" key="3">
    <source>
        <dbReference type="ARBA" id="ARBA00004831"/>
    </source>
</evidence>
<evidence type="ECO:0000256" key="8">
    <source>
        <dbReference type="ARBA" id="ARBA00023002"/>
    </source>
</evidence>
<feature type="binding site" evidence="13">
    <location>
        <position position="259"/>
    </location>
    <ligand>
        <name>5-hydroxyisourate</name>
        <dbReference type="ChEBI" id="CHEBI:18072"/>
    </ligand>
</feature>
<dbReference type="PANTHER" id="PTHR42874">
    <property type="entry name" value="URICASE"/>
    <property type="match status" value="1"/>
</dbReference>
<comment type="function">
    <text evidence="1 12 14">Catalyzes the oxidation of uric acid to 5-hydroxyisourate, which is further processed to form (S)-allantoin.</text>
</comment>